<sequence>MTQAQDIHGSIFTETLDLGSAQGLTVAVKDCIDIAGHPTRCGSAAFDNAPPARQHATVIAHLLASGCRIVGKTTMHELAYGMTGINAHAGTPVNPRWPYLIPGGSSSGSAVAVAAGLVDAAIGTDTGGSIRQPAVCCGVIGLKPTFGRIDRSGASPSRSSLDCIGPLARRMDRLEQAMAAMDPSFVPAPRLDTPPRVARLRLANGHPPAAWSDPLIGPDIAVTDVALPLLDDAFRAGMIIIARETHWAFGHLLAEHAPLGEDVLARLRTAATVTDDDVAWAEGIRTRFTAEVNAVLQDHDGLITPALPIPPPRLDEAQDPQRVLPLTRYLRPFNLSGHPAIVLPATDDAGLPTGLHIVGRAFEDPQLCAVASWFSAAAPTFQAKD</sequence>
<evidence type="ECO:0000313" key="3">
    <source>
        <dbReference type="EMBL" id="RTR18623.1"/>
    </source>
</evidence>
<gene>
    <name evidence="3" type="ORF">EJ903_15410</name>
</gene>
<dbReference type="GO" id="GO:0003824">
    <property type="term" value="F:catalytic activity"/>
    <property type="evidence" value="ECO:0007669"/>
    <property type="project" value="InterPro"/>
</dbReference>
<dbReference type="PANTHER" id="PTHR11895">
    <property type="entry name" value="TRANSAMIDASE"/>
    <property type="match status" value="1"/>
</dbReference>
<dbReference type="InterPro" id="IPR020556">
    <property type="entry name" value="Amidase_CS"/>
</dbReference>
<feature type="domain" description="Amidase" evidence="2">
    <location>
        <begin position="258"/>
        <end position="368"/>
    </location>
</feature>
<dbReference type="InterPro" id="IPR023631">
    <property type="entry name" value="Amidase_dom"/>
</dbReference>
<dbReference type="Pfam" id="PF01425">
    <property type="entry name" value="Amidase"/>
    <property type="match status" value="2"/>
</dbReference>
<name>A0A3S0JH71_9PROT</name>
<comment type="caution">
    <text evidence="3">The sequence shown here is derived from an EMBL/GenBank/DDBJ whole genome shotgun (WGS) entry which is preliminary data.</text>
</comment>
<accession>A0A3S0JH71</accession>
<dbReference type="InterPro" id="IPR036928">
    <property type="entry name" value="AS_sf"/>
</dbReference>
<evidence type="ECO:0000313" key="4">
    <source>
        <dbReference type="Proteomes" id="UP000277007"/>
    </source>
</evidence>
<dbReference type="EMBL" id="RXMA01000014">
    <property type="protein sequence ID" value="RTR18623.1"/>
    <property type="molecule type" value="Genomic_DNA"/>
</dbReference>
<dbReference type="PROSITE" id="PS00571">
    <property type="entry name" value="AMIDASES"/>
    <property type="match status" value="1"/>
</dbReference>
<keyword evidence="4" id="KW-1185">Reference proteome</keyword>
<reference evidence="3 4" key="1">
    <citation type="submission" date="2018-12" db="EMBL/GenBank/DDBJ databases">
        <authorList>
            <person name="Yang Y."/>
        </authorList>
    </citation>
    <scope>NUCLEOTIDE SEQUENCE [LARGE SCALE GENOMIC DNA]</scope>
    <source>
        <strain evidence="3 4">L-25-5w-1</strain>
    </source>
</reference>
<dbReference type="Proteomes" id="UP000277007">
    <property type="component" value="Unassembled WGS sequence"/>
</dbReference>
<dbReference type="Gene3D" id="3.90.1300.10">
    <property type="entry name" value="Amidase signature (AS) domain"/>
    <property type="match status" value="2"/>
</dbReference>
<dbReference type="SUPFAM" id="SSF75304">
    <property type="entry name" value="Amidase signature (AS) enzymes"/>
    <property type="match status" value="1"/>
</dbReference>
<protein>
    <submittedName>
        <fullName evidence="3">Amidase</fullName>
    </submittedName>
</protein>
<organism evidence="3 4">
    <name type="scientific">Azospirillum griseum</name>
    <dbReference type="NCBI Taxonomy" id="2496639"/>
    <lineage>
        <taxon>Bacteria</taxon>
        <taxon>Pseudomonadati</taxon>
        <taxon>Pseudomonadota</taxon>
        <taxon>Alphaproteobacteria</taxon>
        <taxon>Rhodospirillales</taxon>
        <taxon>Azospirillaceae</taxon>
        <taxon>Azospirillum</taxon>
    </lineage>
</organism>
<proteinExistence type="inferred from homology"/>
<evidence type="ECO:0000259" key="2">
    <source>
        <dbReference type="Pfam" id="PF01425"/>
    </source>
</evidence>
<dbReference type="InterPro" id="IPR000120">
    <property type="entry name" value="Amidase"/>
</dbReference>
<comment type="similarity">
    <text evidence="1">Belongs to the amidase family.</text>
</comment>
<dbReference type="OrthoDB" id="9777859at2"/>
<evidence type="ECO:0000256" key="1">
    <source>
        <dbReference type="ARBA" id="ARBA00009199"/>
    </source>
</evidence>
<dbReference type="RefSeq" id="WP_126616990.1">
    <property type="nucleotide sequence ID" value="NZ_JBHUCY010000009.1"/>
</dbReference>
<dbReference type="AlphaFoldDB" id="A0A3S0JH71"/>
<dbReference type="PANTHER" id="PTHR11895:SF7">
    <property type="entry name" value="GLUTAMYL-TRNA(GLN) AMIDOTRANSFERASE SUBUNIT A, MITOCHONDRIAL"/>
    <property type="match status" value="1"/>
</dbReference>
<feature type="domain" description="Amidase" evidence="2">
    <location>
        <begin position="18"/>
        <end position="181"/>
    </location>
</feature>